<keyword evidence="8" id="KW-1185">Reference proteome</keyword>
<evidence type="ECO:0000313" key="6">
    <source>
        <dbReference type="EMBL" id="TCC27599.1"/>
    </source>
</evidence>
<evidence type="ECO:0000259" key="5">
    <source>
        <dbReference type="PROSITE" id="PS50977"/>
    </source>
</evidence>
<feature type="domain" description="HTH tetR-type" evidence="5">
    <location>
        <begin position="46"/>
        <end position="106"/>
    </location>
</feature>
<feature type="DNA-binding region" description="H-T-H motif" evidence="4">
    <location>
        <begin position="69"/>
        <end position="88"/>
    </location>
</feature>
<keyword evidence="3" id="KW-0804">Transcription</keyword>
<dbReference type="GO" id="GO:0000976">
    <property type="term" value="F:transcription cis-regulatory region binding"/>
    <property type="evidence" value="ECO:0007669"/>
    <property type="project" value="TreeGrafter"/>
</dbReference>
<dbReference type="Proteomes" id="UP000292385">
    <property type="component" value="Unassembled WGS sequence"/>
</dbReference>
<dbReference type="EMBL" id="SJKC01000003">
    <property type="protein sequence ID" value="TCC35534.1"/>
    <property type="molecule type" value="Genomic_DNA"/>
</dbReference>
<dbReference type="InterPro" id="IPR001647">
    <property type="entry name" value="HTH_TetR"/>
</dbReference>
<dbReference type="Gene3D" id="1.10.10.60">
    <property type="entry name" value="Homeodomain-like"/>
    <property type="match status" value="1"/>
</dbReference>
<sequence>MVSLSVDTLYRYDTPSRSRRCIVRQVADTPSIWDRPEPPERRAPSPLSRERIVRAAVTLADAEGLESVSLRKVAGELDAGPMRLYRYIGTKDELLDLMVDAVYAEIPPPAGSGWRDVARSYAHGIRDAGLRHEWLADLLDGRPRFGPAAVTHSEATLAALRAAGLREIDTIMNTVSALSTYLRGVVRTEVGERRAERASGLDERAWQHAMAPHLLAMFATGDYPMMSEAMHDAEHRDATERFELGLGFLLDGIEKHLQG</sequence>
<name>A0A4R0ISV9_9ACTN</name>
<reference evidence="8 9" key="1">
    <citation type="submission" date="2019-02" db="EMBL/GenBank/DDBJ databases">
        <title>Kribbella capetownensis sp. nov. and Kribbella speibonae sp. nov., isolated from soil.</title>
        <authorList>
            <person name="Curtis S.M."/>
            <person name="Norton I."/>
            <person name="Everest G.J."/>
            <person name="Meyers P.R."/>
        </authorList>
    </citation>
    <scope>NUCLEOTIDE SEQUENCE [LARGE SCALE GENOMIC DNA]</scope>
    <source>
        <strain evidence="6 8">SK5</strain>
        <strain evidence="7 9">YM55</strain>
    </source>
</reference>
<organism evidence="7 9">
    <name type="scientific">Kribbella speibonae</name>
    <dbReference type="NCBI Taxonomy" id="1572660"/>
    <lineage>
        <taxon>Bacteria</taxon>
        <taxon>Bacillati</taxon>
        <taxon>Actinomycetota</taxon>
        <taxon>Actinomycetes</taxon>
        <taxon>Propionibacteriales</taxon>
        <taxon>Kribbellaceae</taxon>
        <taxon>Kribbella</taxon>
    </lineage>
</organism>
<protein>
    <submittedName>
        <fullName evidence="7">TetR family transcriptional regulator</fullName>
    </submittedName>
</protein>
<dbReference type="InterPro" id="IPR004111">
    <property type="entry name" value="Repressor_TetR_C"/>
</dbReference>
<dbReference type="SUPFAM" id="SSF46689">
    <property type="entry name" value="Homeodomain-like"/>
    <property type="match status" value="1"/>
</dbReference>
<evidence type="ECO:0000313" key="7">
    <source>
        <dbReference type="EMBL" id="TCC35534.1"/>
    </source>
</evidence>
<dbReference type="InterPro" id="IPR050109">
    <property type="entry name" value="HTH-type_TetR-like_transc_reg"/>
</dbReference>
<comment type="caution">
    <text evidence="7">The sequence shown here is derived from an EMBL/GenBank/DDBJ whole genome shotgun (WGS) entry which is preliminary data.</text>
</comment>
<dbReference type="PANTHER" id="PTHR30055">
    <property type="entry name" value="HTH-TYPE TRANSCRIPTIONAL REGULATOR RUTR"/>
    <property type="match status" value="1"/>
</dbReference>
<dbReference type="Pfam" id="PF02909">
    <property type="entry name" value="TetR_C_1"/>
    <property type="match status" value="1"/>
</dbReference>
<evidence type="ECO:0000313" key="9">
    <source>
        <dbReference type="Proteomes" id="UP000294225"/>
    </source>
</evidence>
<dbReference type="GO" id="GO:0003700">
    <property type="term" value="F:DNA-binding transcription factor activity"/>
    <property type="evidence" value="ECO:0007669"/>
    <property type="project" value="TreeGrafter"/>
</dbReference>
<keyword evidence="2 4" id="KW-0238">DNA-binding</keyword>
<dbReference type="PANTHER" id="PTHR30055:SF151">
    <property type="entry name" value="TRANSCRIPTIONAL REGULATORY PROTEIN"/>
    <property type="match status" value="1"/>
</dbReference>
<evidence type="ECO:0000256" key="1">
    <source>
        <dbReference type="ARBA" id="ARBA00023015"/>
    </source>
</evidence>
<evidence type="ECO:0000256" key="2">
    <source>
        <dbReference type="ARBA" id="ARBA00023125"/>
    </source>
</evidence>
<dbReference type="EMBL" id="SJJY01000001">
    <property type="protein sequence ID" value="TCC27599.1"/>
    <property type="molecule type" value="Genomic_DNA"/>
</dbReference>
<dbReference type="Gene3D" id="1.10.357.10">
    <property type="entry name" value="Tetracycline Repressor, domain 2"/>
    <property type="match status" value="1"/>
</dbReference>
<keyword evidence="1" id="KW-0805">Transcription regulation</keyword>
<evidence type="ECO:0000313" key="8">
    <source>
        <dbReference type="Proteomes" id="UP000292385"/>
    </source>
</evidence>
<accession>A0A4R0ISV9</accession>
<dbReference type="AlphaFoldDB" id="A0A4R0ISV9"/>
<dbReference type="InterPro" id="IPR009057">
    <property type="entry name" value="Homeodomain-like_sf"/>
</dbReference>
<evidence type="ECO:0000256" key="3">
    <source>
        <dbReference type="ARBA" id="ARBA00023163"/>
    </source>
</evidence>
<dbReference type="InterPro" id="IPR036271">
    <property type="entry name" value="Tet_transcr_reg_TetR-rel_C_sf"/>
</dbReference>
<dbReference type="GO" id="GO:0045892">
    <property type="term" value="P:negative regulation of DNA-templated transcription"/>
    <property type="evidence" value="ECO:0007669"/>
    <property type="project" value="InterPro"/>
</dbReference>
<gene>
    <name evidence="6" type="ORF">E0H58_06530</name>
    <name evidence="7" type="ORF">E0H92_22585</name>
</gene>
<proteinExistence type="predicted"/>
<dbReference type="Proteomes" id="UP000294225">
    <property type="component" value="Unassembled WGS sequence"/>
</dbReference>
<dbReference type="PROSITE" id="PS50977">
    <property type="entry name" value="HTH_TETR_2"/>
    <property type="match status" value="1"/>
</dbReference>
<dbReference type="SUPFAM" id="SSF48498">
    <property type="entry name" value="Tetracyclin repressor-like, C-terminal domain"/>
    <property type="match status" value="1"/>
</dbReference>
<evidence type="ECO:0000256" key="4">
    <source>
        <dbReference type="PROSITE-ProRule" id="PRU00335"/>
    </source>
</evidence>